<gene>
    <name evidence="1" type="ORF">LXM26_17420</name>
</gene>
<accession>A0A9X1PLX9</accession>
<dbReference type="Proteomes" id="UP001139000">
    <property type="component" value="Unassembled WGS sequence"/>
</dbReference>
<keyword evidence="2" id="KW-1185">Reference proteome</keyword>
<comment type="caution">
    <text evidence="1">The sequence shown here is derived from an EMBL/GenBank/DDBJ whole genome shotgun (WGS) entry which is preliminary data.</text>
</comment>
<name>A0A9X1PLX9_9BACT</name>
<protein>
    <submittedName>
        <fullName evidence="1">Uncharacterized protein</fullName>
    </submittedName>
</protein>
<dbReference type="AlphaFoldDB" id="A0A9X1PLX9"/>
<proteinExistence type="predicted"/>
<organism evidence="1 2">
    <name type="scientific">Dyadobacter chenwenxiniae</name>
    <dbReference type="NCBI Taxonomy" id="2906456"/>
    <lineage>
        <taxon>Bacteria</taxon>
        <taxon>Pseudomonadati</taxon>
        <taxon>Bacteroidota</taxon>
        <taxon>Cytophagia</taxon>
        <taxon>Cytophagales</taxon>
        <taxon>Spirosomataceae</taxon>
        <taxon>Dyadobacter</taxon>
    </lineage>
</organism>
<reference evidence="1" key="1">
    <citation type="submission" date="2021-12" db="EMBL/GenBank/DDBJ databases">
        <title>Novel species in genus Dyadobacter.</title>
        <authorList>
            <person name="Ma C."/>
        </authorList>
    </citation>
    <scope>NUCLEOTIDE SEQUENCE</scope>
    <source>
        <strain evidence="1">LJ419</strain>
    </source>
</reference>
<evidence type="ECO:0000313" key="2">
    <source>
        <dbReference type="Proteomes" id="UP001139000"/>
    </source>
</evidence>
<sequence length="119" mass="13338">MDKKSLVKSINDVFNAERVNGLHIDQFGLAPAYRGLSSNSFTLGVSAPSLVNEESSSRKTRIIFDALYKGLNDAEKMAIDRVRVYNNIDELKASSFYDFESFDSSYIECDFIPDLHSVA</sequence>
<evidence type="ECO:0000313" key="1">
    <source>
        <dbReference type="EMBL" id="MCF0063293.1"/>
    </source>
</evidence>
<dbReference type="EMBL" id="JAJTTC010000004">
    <property type="protein sequence ID" value="MCF0063293.1"/>
    <property type="molecule type" value="Genomic_DNA"/>
</dbReference>
<dbReference type="RefSeq" id="WP_234656306.1">
    <property type="nucleotide sequence ID" value="NZ_CP094997.1"/>
</dbReference>